<dbReference type="PANTHER" id="PTHR42754:SF1">
    <property type="entry name" value="LIPOPROTEIN"/>
    <property type="match status" value="1"/>
</dbReference>
<dbReference type="STRING" id="1774273.LPB03_11350"/>
<dbReference type="KEGG" id="pob:LPB03_11350"/>
<sequence length="445" mass="48552">MIKKIPFLAISFLAILFLCIHCSKDEGTENPITNLEETKFVKTFGGSKNDVFQSVVKTADGGYAILGYTQSNDFDITDKTNESFDFWLMKFSSEDTLLWQKTFGGSDDDRGYDVVATQDGGFALLGFSKSADGDVSDNKGNQDFWFLKITANGVISWQKTFGYSGSDSGTTFIQTSDNGYLITGVLDVTASNGQGNSKVAQKHAGGDVWAIKLTNSGDLEWSKYFGGSFTDTPFGVVETADNNYLIAASSDSEDFNITNNKGTYDFWVLKIASDGNLIWEKSFGGSEIEEPRGITNTNDGNFVIVGDTRSQDKDVRVNNGGADLWIIKISTDGNLIWEKTHGGSSFDVARSISKTQDNGFIIAGNSRSSDVDFTNQGQNDAWILKVDNSGNKVWQKFVGGSQNEFLFDAIELNDQSIIAVGETSSSDNKILENKGFSDGLIIKIK</sequence>
<gene>
    <name evidence="2" type="ORF">LPB3_11360</name>
</gene>
<dbReference type="RefSeq" id="WP_065319726.1">
    <property type="nucleotide sequence ID" value="NZ_CP017477.1"/>
</dbReference>
<proteinExistence type="predicted"/>
<evidence type="ECO:0000313" key="3">
    <source>
        <dbReference type="Proteomes" id="UP000092584"/>
    </source>
</evidence>
<dbReference type="PANTHER" id="PTHR42754">
    <property type="entry name" value="ENDOGLUCANASE"/>
    <property type="match status" value="1"/>
</dbReference>
<keyword evidence="3" id="KW-1185">Reference proteome</keyword>
<reference evidence="3" key="1">
    <citation type="submission" date="2016-02" db="EMBL/GenBank/DDBJ databases">
        <authorList>
            <person name="Shin S.-K."/>
            <person name="Yi H."/>
            <person name="Kim E."/>
        </authorList>
    </citation>
    <scope>NUCLEOTIDE SEQUENCE [LARGE SCALE GENOMIC DNA]</scope>
    <source>
        <strain evidence="3">LPB0003</strain>
    </source>
</reference>
<evidence type="ECO:0000256" key="1">
    <source>
        <dbReference type="SAM" id="SignalP"/>
    </source>
</evidence>
<name>A0A1B8TSW8_9FLAO</name>
<feature type="chain" id="PRO_5008615580" description="Bulb-type lectin domain-containing protein" evidence="1">
    <location>
        <begin position="24"/>
        <end position="445"/>
    </location>
</feature>
<dbReference type="InterPro" id="IPR011047">
    <property type="entry name" value="Quinoprotein_ADH-like_sf"/>
</dbReference>
<dbReference type="Proteomes" id="UP000092584">
    <property type="component" value="Unassembled WGS sequence"/>
</dbReference>
<dbReference type="EMBL" id="LSFM01000023">
    <property type="protein sequence ID" value="OBY62740.1"/>
    <property type="molecule type" value="Genomic_DNA"/>
</dbReference>
<evidence type="ECO:0000313" key="2">
    <source>
        <dbReference type="EMBL" id="OBY62740.1"/>
    </source>
</evidence>
<dbReference type="OrthoDB" id="9811934at2"/>
<accession>A0A1B8TSW8</accession>
<comment type="caution">
    <text evidence="2">The sequence shown here is derived from an EMBL/GenBank/DDBJ whole genome shotgun (WGS) entry which is preliminary data.</text>
</comment>
<dbReference type="AlphaFoldDB" id="A0A1B8TSW8"/>
<feature type="signal peptide" evidence="1">
    <location>
        <begin position="1"/>
        <end position="23"/>
    </location>
</feature>
<keyword evidence="1" id="KW-0732">Signal</keyword>
<evidence type="ECO:0008006" key="4">
    <source>
        <dbReference type="Google" id="ProtNLM"/>
    </source>
</evidence>
<dbReference type="SUPFAM" id="SSF50998">
    <property type="entry name" value="Quinoprotein alcohol dehydrogenase-like"/>
    <property type="match status" value="1"/>
</dbReference>
<protein>
    <recommendedName>
        <fullName evidence="4">Bulb-type lectin domain-containing protein</fullName>
    </recommendedName>
</protein>
<organism evidence="2 3">
    <name type="scientific">Polaribacter vadi</name>
    <dbReference type="NCBI Taxonomy" id="1774273"/>
    <lineage>
        <taxon>Bacteria</taxon>
        <taxon>Pseudomonadati</taxon>
        <taxon>Bacteroidota</taxon>
        <taxon>Flavobacteriia</taxon>
        <taxon>Flavobacteriales</taxon>
        <taxon>Flavobacteriaceae</taxon>
    </lineage>
</organism>